<evidence type="ECO:0000256" key="2">
    <source>
        <dbReference type="PROSITE-ProRule" id="PRU00176"/>
    </source>
</evidence>
<evidence type="ECO:0000259" key="4">
    <source>
        <dbReference type="PROSITE" id="PS50102"/>
    </source>
</evidence>
<feature type="region of interest" description="Disordered" evidence="3">
    <location>
        <begin position="45"/>
        <end position="105"/>
    </location>
</feature>
<feature type="domain" description="RRM" evidence="4">
    <location>
        <begin position="207"/>
        <end position="285"/>
    </location>
</feature>
<dbReference type="InterPro" id="IPR012677">
    <property type="entry name" value="Nucleotide-bd_a/b_plait_sf"/>
</dbReference>
<dbReference type="AlphaFoldDB" id="A0A1R3RPI0"/>
<feature type="domain" description="RRM" evidence="4">
    <location>
        <begin position="117"/>
        <end position="194"/>
    </location>
</feature>
<evidence type="ECO:0000313" key="5">
    <source>
        <dbReference type="EMBL" id="OOF96379.1"/>
    </source>
</evidence>
<protein>
    <recommendedName>
        <fullName evidence="4">RRM domain-containing protein</fullName>
    </recommendedName>
</protein>
<evidence type="ECO:0000256" key="3">
    <source>
        <dbReference type="SAM" id="MobiDB-lite"/>
    </source>
</evidence>
<dbReference type="VEuPathDB" id="FungiDB:ASPCADRAFT_206571"/>
<evidence type="ECO:0000256" key="1">
    <source>
        <dbReference type="ARBA" id="ARBA00022884"/>
    </source>
</evidence>
<dbReference type="EMBL" id="KV907498">
    <property type="protein sequence ID" value="OOF96379.1"/>
    <property type="molecule type" value="Genomic_DNA"/>
</dbReference>
<dbReference type="SUPFAM" id="SSF54928">
    <property type="entry name" value="RNA-binding domain, RBD"/>
    <property type="match status" value="2"/>
</dbReference>
<dbReference type="PANTHER" id="PTHR48025">
    <property type="entry name" value="OS02G0815200 PROTEIN"/>
    <property type="match status" value="1"/>
</dbReference>
<feature type="compositionally biased region" description="Basic and acidic residues" evidence="3">
    <location>
        <begin position="83"/>
        <end position="98"/>
    </location>
</feature>
<dbReference type="PANTHER" id="PTHR48025:SF1">
    <property type="entry name" value="RRM DOMAIN-CONTAINING PROTEIN"/>
    <property type="match status" value="1"/>
</dbReference>
<dbReference type="OMA" id="SCVEAMH"/>
<gene>
    <name evidence="5" type="ORF">ASPCADRAFT_206571</name>
</gene>
<dbReference type="Proteomes" id="UP000188318">
    <property type="component" value="Unassembled WGS sequence"/>
</dbReference>
<feature type="compositionally biased region" description="Polar residues" evidence="3">
    <location>
        <begin position="45"/>
        <end position="62"/>
    </location>
</feature>
<dbReference type="OrthoDB" id="6730379at2759"/>
<dbReference type="Pfam" id="PF00076">
    <property type="entry name" value="RRM_1"/>
    <property type="match status" value="2"/>
</dbReference>
<dbReference type="InterPro" id="IPR035979">
    <property type="entry name" value="RBD_domain_sf"/>
</dbReference>
<organism evidence="5 6">
    <name type="scientific">Aspergillus carbonarius (strain ITEM 5010)</name>
    <dbReference type="NCBI Taxonomy" id="602072"/>
    <lineage>
        <taxon>Eukaryota</taxon>
        <taxon>Fungi</taxon>
        <taxon>Dikarya</taxon>
        <taxon>Ascomycota</taxon>
        <taxon>Pezizomycotina</taxon>
        <taxon>Eurotiomycetes</taxon>
        <taxon>Eurotiomycetidae</taxon>
        <taxon>Eurotiales</taxon>
        <taxon>Aspergillaceae</taxon>
        <taxon>Aspergillus</taxon>
        <taxon>Aspergillus subgen. Circumdati</taxon>
    </lineage>
</organism>
<name>A0A1R3RPI0_ASPC5</name>
<accession>A0A1R3RPI0</accession>
<dbReference type="InterPro" id="IPR050502">
    <property type="entry name" value="Euk_RNA-bind_prot"/>
</dbReference>
<dbReference type="GO" id="GO:0003729">
    <property type="term" value="F:mRNA binding"/>
    <property type="evidence" value="ECO:0007669"/>
    <property type="project" value="TreeGrafter"/>
</dbReference>
<dbReference type="CDD" id="cd00590">
    <property type="entry name" value="RRM_SF"/>
    <property type="match status" value="1"/>
</dbReference>
<keyword evidence="6" id="KW-1185">Reference proteome</keyword>
<proteinExistence type="predicted"/>
<dbReference type="STRING" id="602072.A0A1R3RPI0"/>
<keyword evidence="1 2" id="KW-0694">RNA-binding</keyword>
<sequence length="303" mass="34193">MHSFRAACRLLSLTAPVPLRSTRAIPSFTARVTAPLRISQPLLQSRWNSNEIKPQSEPTSTDEPAETPVETASRGDSTAIRFVKTEEAPGRLTEEERAARRREKRTRLLSTPPTPKETIFIGNLFYDVTAEDLRQTMEKYGTVEKAIIVFDSRGLSKGYGYVQFDTIDAAQRAMSAMHLRLYEGRRVTVQFSQNNVNSRRALQGPSKTLYIGNLPFEMTDRDINELFKDVQNVIDVRVAVDRRTGQPRGFAHAQFISVASAQQALALLENKKPYGRTLRINYSNSTNKNVTEPLVKETENNTE</sequence>
<dbReference type="InterPro" id="IPR000504">
    <property type="entry name" value="RRM_dom"/>
</dbReference>
<dbReference type="Gene3D" id="3.30.70.330">
    <property type="match status" value="2"/>
</dbReference>
<dbReference type="SMART" id="SM00360">
    <property type="entry name" value="RRM"/>
    <property type="match status" value="2"/>
</dbReference>
<dbReference type="PROSITE" id="PS50102">
    <property type="entry name" value="RRM"/>
    <property type="match status" value="2"/>
</dbReference>
<evidence type="ECO:0000313" key="6">
    <source>
        <dbReference type="Proteomes" id="UP000188318"/>
    </source>
</evidence>
<reference evidence="6" key="1">
    <citation type="journal article" date="2017" name="Genome Biol.">
        <title>Comparative genomics reveals high biological diversity and specific adaptations in the industrially and medically important fungal genus Aspergillus.</title>
        <authorList>
            <person name="de Vries R.P."/>
            <person name="Riley R."/>
            <person name="Wiebenga A."/>
            <person name="Aguilar-Osorio G."/>
            <person name="Amillis S."/>
            <person name="Uchima C.A."/>
            <person name="Anderluh G."/>
            <person name="Asadollahi M."/>
            <person name="Askin M."/>
            <person name="Barry K."/>
            <person name="Battaglia E."/>
            <person name="Bayram O."/>
            <person name="Benocci T."/>
            <person name="Braus-Stromeyer S.A."/>
            <person name="Caldana C."/>
            <person name="Canovas D."/>
            <person name="Cerqueira G.C."/>
            <person name="Chen F."/>
            <person name="Chen W."/>
            <person name="Choi C."/>
            <person name="Clum A."/>
            <person name="Dos Santos R.A."/>
            <person name="Damasio A.R."/>
            <person name="Diallinas G."/>
            <person name="Emri T."/>
            <person name="Fekete E."/>
            <person name="Flipphi M."/>
            <person name="Freyberg S."/>
            <person name="Gallo A."/>
            <person name="Gournas C."/>
            <person name="Habgood R."/>
            <person name="Hainaut M."/>
            <person name="Harispe M.L."/>
            <person name="Henrissat B."/>
            <person name="Hilden K.S."/>
            <person name="Hope R."/>
            <person name="Hossain A."/>
            <person name="Karabika E."/>
            <person name="Karaffa L."/>
            <person name="Karanyi Z."/>
            <person name="Krasevec N."/>
            <person name="Kuo A."/>
            <person name="Kusch H."/>
            <person name="LaButti K."/>
            <person name="Lagendijk E.L."/>
            <person name="Lapidus A."/>
            <person name="Levasseur A."/>
            <person name="Lindquist E."/>
            <person name="Lipzen A."/>
            <person name="Logrieco A.F."/>
            <person name="MacCabe A."/>
            <person name="Maekelae M.R."/>
            <person name="Malavazi I."/>
            <person name="Melin P."/>
            <person name="Meyer V."/>
            <person name="Mielnichuk N."/>
            <person name="Miskei M."/>
            <person name="Molnar A.P."/>
            <person name="Mule G."/>
            <person name="Ngan C.Y."/>
            <person name="Orejas M."/>
            <person name="Orosz E."/>
            <person name="Ouedraogo J.P."/>
            <person name="Overkamp K.M."/>
            <person name="Park H.-S."/>
            <person name="Perrone G."/>
            <person name="Piumi F."/>
            <person name="Punt P.J."/>
            <person name="Ram A.F."/>
            <person name="Ramon A."/>
            <person name="Rauscher S."/>
            <person name="Record E."/>
            <person name="Riano-Pachon D.M."/>
            <person name="Robert V."/>
            <person name="Roehrig J."/>
            <person name="Ruller R."/>
            <person name="Salamov A."/>
            <person name="Salih N.S."/>
            <person name="Samson R.A."/>
            <person name="Sandor E."/>
            <person name="Sanguinetti M."/>
            <person name="Schuetze T."/>
            <person name="Sepcic K."/>
            <person name="Shelest E."/>
            <person name="Sherlock G."/>
            <person name="Sophianopoulou V."/>
            <person name="Squina F.M."/>
            <person name="Sun H."/>
            <person name="Susca A."/>
            <person name="Todd R.B."/>
            <person name="Tsang A."/>
            <person name="Unkles S.E."/>
            <person name="van de Wiele N."/>
            <person name="van Rossen-Uffink D."/>
            <person name="Oliveira J.V."/>
            <person name="Vesth T.C."/>
            <person name="Visser J."/>
            <person name="Yu J.-H."/>
            <person name="Zhou M."/>
            <person name="Andersen M.R."/>
            <person name="Archer D.B."/>
            <person name="Baker S.E."/>
            <person name="Benoit I."/>
            <person name="Brakhage A.A."/>
            <person name="Braus G.H."/>
            <person name="Fischer R."/>
            <person name="Frisvad J.C."/>
            <person name="Goldman G.H."/>
            <person name="Houbraken J."/>
            <person name="Oakley B."/>
            <person name="Pocsi I."/>
            <person name="Scazzocchio C."/>
            <person name="Seiboth B."/>
            <person name="vanKuyk P.A."/>
            <person name="Wortman J."/>
            <person name="Dyer P.S."/>
            <person name="Grigoriev I.V."/>
        </authorList>
    </citation>
    <scope>NUCLEOTIDE SEQUENCE [LARGE SCALE GENOMIC DNA]</scope>
    <source>
        <strain evidence="6">ITEM 5010</strain>
    </source>
</reference>